<feature type="domain" description="Bacterial Ig-like" evidence="5">
    <location>
        <begin position="2582"/>
        <end position="2666"/>
    </location>
</feature>
<feature type="domain" description="Bacterial Ig-like" evidence="5">
    <location>
        <begin position="187"/>
        <end position="272"/>
    </location>
</feature>
<feature type="domain" description="Bacterial Ig-like" evidence="5">
    <location>
        <begin position="2371"/>
        <end position="2452"/>
    </location>
</feature>
<dbReference type="EMBL" id="CP048833">
    <property type="protein sequence ID" value="QJP08972.1"/>
    <property type="molecule type" value="Genomic_DNA"/>
</dbReference>
<reference evidence="6 7" key="1">
    <citation type="submission" date="2020-02" db="EMBL/GenBank/DDBJ databases">
        <title>Complete genome sequence of Pseudomonas multiresinivorans ORNL1.</title>
        <authorList>
            <person name="Podar M."/>
        </authorList>
    </citation>
    <scope>NUCLEOTIDE SEQUENCE [LARGE SCALE GENOMIC DNA]</scope>
    <source>
        <strain evidence="7">populi</strain>
    </source>
</reference>
<feature type="domain" description="Bacterial Ig-like" evidence="5">
    <location>
        <begin position="799"/>
        <end position="885"/>
    </location>
</feature>
<proteinExistence type="predicted"/>
<evidence type="ECO:0000259" key="5">
    <source>
        <dbReference type="Pfam" id="PF19077"/>
    </source>
</evidence>
<feature type="domain" description="Bacterial Ig-like" evidence="5">
    <location>
        <begin position="280"/>
        <end position="369"/>
    </location>
</feature>
<feature type="domain" description="Bacterial Ig-like" evidence="5">
    <location>
        <begin position="3307"/>
        <end position="3397"/>
    </location>
</feature>
<feature type="domain" description="Bacterial Ig-like" evidence="5">
    <location>
        <begin position="3519"/>
        <end position="3609"/>
    </location>
</feature>
<dbReference type="InterPro" id="IPR044016">
    <property type="entry name" value="Big_13"/>
</dbReference>
<feature type="domain" description="Bacterial Ig-like" evidence="5">
    <location>
        <begin position="1633"/>
        <end position="1722"/>
    </location>
</feature>
<feature type="domain" description="Bacterial Ig-like" evidence="5">
    <location>
        <begin position="597"/>
        <end position="679"/>
    </location>
</feature>
<evidence type="ECO:0000256" key="1">
    <source>
        <dbReference type="ARBA" id="ARBA00022729"/>
    </source>
</evidence>
<feature type="domain" description="Bacterial Ig-like" evidence="5">
    <location>
        <begin position="4042"/>
        <end position="4134"/>
    </location>
</feature>
<feature type="region of interest" description="Disordered" evidence="4">
    <location>
        <begin position="479"/>
        <end position="504"/>
    </location>
</feature>
<dbReference type="GO" id="GO:0008305">
    <property type="term" value="C:integrin complex"/>
    <property type="evidence" value="ECO:0007669"/>
    <property type="project" value="TreeGrafter"/>
</dbReference>
<dbReference type="GO" id="GO:0009897">
    <property type="term" value="C:external side of plasma membrane"/>
    <property type="evidence" value="ECO:0007669"/>
    <property type="project" value="TreeGrafter"/>
</dbReference>
<feature type="domain" description="Bacterial Ig-like" evidence="5">
    <location>
        <begin position="2995"/>
        <end position="3085"/>
    </location>
</feature>
<keyword evidence="2" id="KW-0677">Repeat</keyword>
<feature type="domain" description="Bacterial Ig-like" evidence="5">
    <location>
        <begin position="1223"/>
        <end position="1300"/>
    </location>
</feature>
<feature type="domain" description="Bacterial Ig-like" evidence="5">
    <location>
        <begin position="1108"/>
        <end position="1197"/>
    </location>
</feature>
<dbReference type="SUPFAM" id="SSF51120">
    <property type="entry name" value="beta-Roll"/>
    <property type="match status" value="1"/>
</dbReference>
<keyword evidence="3" id="KW-0325">Glycoprotein</keyword>
<dbReference type="GO" id="GO:0007160">
    <property type="term" value="P:cell-matrix adhesion"/>
    <property type="evidence" value="ECO:0007669"/>
    <property type="project" value="TreeGrafter"/>
</dbReference>
<feature type="domain" description="Bacterial Ig-like" evidence="5">
    <location>
        <begin position="1321"/>
        <end position="1403"/>
    </location>
</feature>
<evidence type="ECO:0000256" key="4">
    <source>
        <dbReference type="SAM" id="MobiDB-lite"/>
    </source>
</evidence>
<dbReference type="PROSITE" id="PS51470">
    <property type="entry name" value="FG_GAP"/>
    <property type="match status" value="2"/>
</dbReference>
<feature type="domain" description="Bacterial Ig-like" evidence="5">
    <location>
        <begin position="1006"/>
        <end position="1095"/>
    </location>
</feature>
<dbReference type="Pfam" id="PF01839">
    <property type="entry name" value="FG-GAP"/>
    <property type="match status" value="3"/>
</dbReference>
<feature type="domain" description="Bacterial Ig-like" evidence="5">
    <location>
        <begin position="2471"/>
        <end position="2561"/>
    </location>
</feature>
<gene>
    <name evidence="6" type="ORF">G4G71_14185</name>
</gene>
<accession>A0A7Z3BLF2</accession>
<feature type="domain" description="Bacterial Ig-like" evidence="5">
    <location>
        <begin position="1847"/>
        <end position="1928"/>
    </location>
</feature>
<feature type="domain" description="Bacterial Ig-like" evidence="5">
    <location>
        <begin position="2160"/>
        <end position="2246"/>
    </location>
</feature>
<feature type="domain" description="Bacterial Ig-like" evidence="5">
    <location>
        <begin position="2681"/>
        <end position="2770"/>
    </location>
</feature>
<feature type="domain" description="Bacterial Ig-like" evidence="5">
    <location>
        <begin position="3208"/>
        <end position="3294"/>
    </location>
</feature>
<dbReference type="Gene3D" id="3.30.420.430">
    <property type="match status" value="18"/>
</dbReference>
<feature type="region of interest" description="Disordered" evidence="4">
    <location>
        <begin position="592"/>
        <end position="616"/>
    </location>
</feature>
<dbReference type="GO" id="GO:0005178">
    <property type="term" value="F:integrin binding"/>
    <property type="evidence" value="ECO:0007669"/>
    <property type="project" value="TreeGrafter"/>
</dbReference>
<organism evidence="6 7">
    <name type="scientific">Pseudomonas multiresinivorans</name>
    <dbReference type="NCBI Taxonomy" id="95301"/>
    <lineage>
        <taxon>Bacteria</taxon>
        <taxon>Pseudomonadati</taxon>
        <taxon>Pseudomonadota</taxon>
        <taxon>Gammaproteobacteria</taxon>
        <taxon>Pseudomonadales</taxon>
        <taxon>Pseudomonadaceae</taxon>
        <taxon>Pseudomonas</taxon>
    </lineage>
</organism>
<evidence type="ECO:0000313" key="7">
    <source>
        <dbReference type="Proteomes" id="UP000502549"/>
    </source>
</evidence>
<feature type="region of interest" description="Disordered" evidence="4">
    <location>
        <begin position="377"/>
        <end position="406"/>
    </location>
</feature>
<dbReference type="InterPro" id="IPR013517">
    <property type="entry name" value="FG-GAP"/>
</dbReference>
<dbReference type="GO" id="GO:0098609">
    <property type="term" value="P:cell-cell adhesion"/>
    <property type="evidence" value="ECO:0007669"/>
    <property type="project" value="TreeGrafter"/>
</dbReference>
<feature type="compositionally biased region" description="Polar residues" evidence="4">
    <location>
        <begin position="597"/>
        <end position="616"/>
    </location>
</feature>
<evidence type="ECO:0000256" key="3">
    <source>
        <dbReference type="ARBA" id="ARBA00023180"/>
    </source>
</evidence>
<sequence length="5105" mass="522102">MSAEKVQLVEVSENAAQRVTFKDGGKVKAKIGTKYLLKLDNSEVAPENVTVKRDGKDLLVFFQGSDKPDLVIQDFFADGMDTQLYGVSEDGQMYAYVRTDGEGFYSQLLLADGEMTPIALGGNPLGAAPVVNGEIDESAGFLLWPLLAGAGAVGGVAAATKSDDKHHTKTSPSVTDTQITDHVGPKQGVIANGEATDDPRPVISGKGEAGAIIHIYDNGQEIGSTTVGPDQTWTFTPNVDLNDGNHSIDVVQEGKGEKPSAPVHVIDFAVDTVPPSAPTAEISGAVEHDGQTYSPSNEPSIHGTGEPGDTIIVVYPTGETVTVDVKDDGTWVAPPPTQPLPEGNNDIKVIAQDPAGNQTEIVIPVIIDTIAPEAPKVWLDPDSDTGVKGDNITNDTRPTIDGHTEPGADVTVKFPTGETVVVTADANGDWSVTPTKPLPDGAGDITVVATDPAGNPSQPTVISLDIDTTAPDAPKVWLDPASDTGIKGDNITSDTKPTIDGKTEPNADVKVTLPTGEVINVKADGDGNWSVTPTKPLTEGDNSISVTATDAAGNASQPTVIVVNIDTTNPPEPVIGPDGTLDMVYDNVEPKVGPLNSGDSTNDTRPTFSGNGEPNQTITLYDGGKKIGEAVVGQDGKWSYEAPQDKPLSEGAHNITVTVTDVAGNVSPSSAPFVVVVDTIAPDAPQVWLDPDSDTGVKGDGITNETRPTIDGHTEPHADVTVTLPTGEVLTAKADDNGNWSVTPSQPLPEGNNNISVTAADAAGNTSQPTVIVVDIDTTPPDITKLLITGVEDHVAPITGNVPNGGETDDARPEISGKGTAGDTVIVFSKDSTGNHEIGRATVGADGTWKLTPAFPLVSGTNDLTAVEMDVAGNKTDPSAKYSIDVVIGTPSVPTIISVHDDVGPYQGFLQKGDVTDDSTPTFKGSADGGSVIKLYDGSALIGSTMADASGNWSITTDKLADGPHEVIATATNSVGQSSDPTGVWNFIVDTTAPDNVTGLSVTDNVGTVTGPLHAGDTTDDNRPVFSGGAEPNGKVIIYDNGKAIGEADVGADGKWSFIPTAALANGDHAFSTEVLDRAGNSSGQSVPLNVIVDTSKVLVSITHLIDDVGSITGDISNGGSTDDTRPTIQGTGKVGSIITVYDGSTKLGTAGVMADGSWTFKPTASLSEGAHTIKATATDLAGNVSDPATFVFIVDTTAPGKPTIDQVLDDVGAVQGPIANGGVSDDPNPTLSGKAEAGSRVAVYDNGAKLGEVIADKSGQWSYTPTTPITEGKHDFTVTATDAAGNTSANSDVFSITTDYSAPVKPSIDSVYDYVGEIQGVVARGGVTDDSKPVLSGEAEPGSKVIIYDNGSKLGETVADANGAWSYTPAIALSEGHHDFTITATDAAGNVSVKSDVYAVDTDYTPPDFTKLSITGVEDHVGLITGNIVNGGETDDARPEISGKGTAGDTVIVFSKDSTGNHEIGRATVDSDGTWKLTPSLPLVSGVNDLTAVEMDAAGNKTAPCEKYSVTLVTVGPSVPAIDNVYDDVGPYTGFLQKGDVTDDSQPTFKGSSDPGTIVKLYDGSTLIGSAVTDANGKWEITTSVLADGTHNVVATATNSVGLVSSPTGGWNFSVDTTAPANVTGLTVTDNVGAVTGPLHAGDTTDDNRPVFSGGAEPNGKVIIFDNGAKIGEADVGADGKWSFTPTASLPDGNHAFSTEVLDKAGNSSGQNSPLNVIVDTIGMPVLITHVVDDVGSITGDISNGGYTDDTRPEIQGVGKAGSIIKVFDGNVELGSTTVKADGTWSFTPVSDLGQGAHSITATATDKAGNVSDPTTAFTFTIDTVAPVKPTIDLVIDDVGAIQGPIANHGVTDDPTPTLSGQAEANSKVTIYDNGSVLGSVMADANGAWSYTPTTGISEGDHNFTVDATDKAGNTSTKSDVFSLTTDYTPPDYSKLAVTGVLDSVGEVTGNVANNGSTDDTRPVISGTGTAGDTIFVYDKDSTGNHQIGSAIVDASGHWSLTPTAPLISGVNELTAVERDVAGNTTAPSAKYSVTVVTVGPAVPTIESVFDDVGPYTGFLQKGDVTDDSQPTFKGTSDAGTTVKLYDGSTLIGSAVADANGSWSITTSALADGLHNVTATATDPIGQVSAPTGGWNFSVDTTAPANVTGLAVTDNVGAVTGPLHAGDTTDDNRPVFSGGAEPNGKVIIYDNGKAIGEADVGADGKWSFTPTASLPDGNHAFSTEVLDKAGNSSGQNAPLSVIVDTSKVLVSITHLIDDVGSITGDISNGGYTDDTRPEIQGTGKAGSIVTISDGTTVLGSVTVGASEKWSFTPAFDLGQGAHSITATATDKAGNVSDPTAPFTFIIDTVAPVKPTIDLVIDDVGAIQGPIANHGVTDDPTPTLSGQAEANSKVTIYDNGSVLGSVMADANGAWSYTPTTGISEGDHNFTVDATDKAGNTSVKSDVFSLTTDYTPPDYSKLAITGVLDSVGEVTGNVANNGSTDDTRPVISGTGTAGDTIFVYDKDSTGNHQVGSAIVDASGHWSLTPTAPLISGVNELTAVERDVAGNTTAPSAKYSVTVVTVGPAVPTIESVFDDVGPYTGFLQKGDVTDDSQPTFKGTSDAGTTVKLYDGSTLIGSAVADANGSWSITTSALADGLHNVTATATDPIGQVSAPTGGWNFSVDTTAPANVTGLTVTDNVGAVTGPLHAGDTTDDNRPVFSGGAEPNGKVIIFDNGAKIGEADVGADGKWSFTPTASLPDGNHAFSTEVLDKAGNSSGQNAPLSVIVDTSQVLVSITHLIDDVGSITGDISNGGYTDDTRPEIQGTGKAGSIVTISDGTTVLGSVTVGASEKWSFTPAFDLGQGAHSITATATDKAGNVSDPTAPFTFIIDTVAPVKPTIDLVIDDVGAIQGPIANHGVTDDPTPTLSGQAEANSKVTIYDNGSVLGSVMADANGAWSYTPTTGISEGDHNFTVDATDKAGNTSVKSDVFSLTTDYTPPDYSKLAITGVLDSVGEVTGNVANNGSTDDTRPVISGTGTAGDTIFVYDKDSTGNHQIGSAIVDASGHWSLTPTTGLNSGLNELTAVERDVAGNTTAPSATYSVTVMTVGPAVPTIESVFDDVGPYTGFLQKGDVTDDNQPTFKGTSDAGTTVKLYDGSTLIGSAVADANGSWSITTSALADGLHNVTATATDPIGQVSAPTGGWNFSVDTTAPANVTGLAVTDNVGAVTGPLHAGDTTDDNRPVFSGGAEPNGKVIIFDNGAKIGEADVGADGKWSFTPTAALPDGNHAFSTEVLDKAGNSSGQNSPLNVIVDTSQVLVSITHLIDDVGSITGDISNGGYTDDTRPEIQGTGKAGSTIKVSDGTVELGSTTVKADGTWSFTPVSDMGQGEHSITATATDKAGNVSDPTTPFTFIIDTVAPVKPSIDLVTDDVGAIQGPIANHGVTDDPTPTLSGQAEANSKVTIYDNGSVLGSVMADANGAWSYTPTTGISEGDHNFTVDATDKAGNTSVKSDVFSLTTDYTPPDYSKLAITGVLDSVGEVTGNVANNGSTDDTRPVISGTGTAGDTIFVYDKDSTGNHQIGSAIVDASGHWSLTPTTGLNSGLNELTAVERDVAGNTTAPSATYSVTVMTVGPAVPTIESVFDDVGPYTGFLQKGDVTDDNQPTFKGTSDAGTTVKLYDGSTLIGSAVADANGSWSITTSALADGLHNVTATATDPIGQVSAPTGGWNFSVDTTAPANVTGLAVTDNVGAVTGPLHAGDTTDDNRPVFSGGAEPNGKVIIFDNGAKIGEADVGADGKWSFTPTAALPDGNHAFSTEVLDKAGNSSGQNSPLNVIVDTSQVLVSITHLIDDVGSITGDISNGGYTDDTRPEIQGTGKAGSTIKVSDGTVELGSTTVKADGTWSFTPVSDMGQGEHSITATATDKAGNVSDPTTPFTFIIDTVAPVKPSIDLVTDDVGAIQGPIANHGVTDDPTPTLSGQAEANSKVTIYDNGSVLGSVMADANGAWSYTPTTGISEGDHNFTVDATDKAGNTSVKSDVFSLTTDYTPPDYTKLAITGVLDSVGDITGNIGNGGLTDDSRPVISGTGTAGDIITVYTKDSNDNHKIGSAIVDANGNWSMQPSAALVSGLNDLTAVESDPAGNSTAPSSKYSITLDSSVPSNLATITGITEDTGISDHDFITRDQTLVINGKVDTAVSAGEKVQFSSDGGVSWKDAVLSEDRLRWSYDNTSVTMAAGTYIFEARVVSQTGIAGQVTTQQVIIDISGPSNTTTIDLDPGSDWGDYNDDNITGDATPTINGKVTTGSDAFDKLTVTLFDDKNNDGKLDAGDTVFVSGVKVNSDGTWTVDLPSLKDGTYKLKAVVVDEAGNVQTPNAGKLIGAHGGTDDLVINSATRSTLVGEKPGDNAGWLITNVGDFNGDGIDDFFVTAPNANTTSSDLGKSYLIYGTGSGLPNLGNLGALKPSQGLIITNTDPRFTQEGMVASALADFNGDGYADIAVGSHYQDSMYVLFGGPNGTYTNGTLDLKSINDGDNSHGFLISTRNPVTGHGTDSWMFFGSAGGDIDGDGYTDLIFSNWGGYTNGSAGWKQGSVQVIYGGATLADGKPWQNIYMKYVGTDARYPDTFVPTTDLAKETITSDVRNTTFALAAGDKAAMGLYMGTVGDINGDGIEDMFFEGNDGTTSYLVYGKAGGFGTTMDLAKFRDGIDGVRFVTADNNMLVDRWYGYHPVARLGDINGDGVDDFAFGMPNAGIDRTVVIYGKKGGLDVTQPIGLANSATGAVPAGSRALTSADGFTILNDKSTTSKWVDANEWFGAGIVGGGDVNGDGIADFIIGAPKVTANGKSECGAIYVIYGREENFTNGVPAISITDLISDPSKGYVLYGQTAGEHLGQSVAMGDWNGDGIIDIAGSAPTSSIYGTYPDGSTDTTHGGSNSGAAYIYYSKADFTKMYTTGDDVIIADGKGIDGKPVDHNLILGGAGNDTILNIGKGDFANGGSGNDSIHVVSLDFRAVDGGTGTDTLVLDGSGLNLNLGAMQAKVMNFEKFDLGSGGNSMTVKLDDVLRMGQTDMMFKDGKKQMVIDGQTGSVDLTKTGIAWTESTASSDGHSYKVYTYGSAELLVEDKLQVHLVG</sequence>
<dbReference type="NCBIfam" id="NF033510">
    <property type="entry name" value="Ca_tandemer"/>
    <property type="match status" value="37"/>
</dbReference>
<protein>
    <recommendedName>
        <fullName evidence="5">Bacterial Ig-like domain-containing protein</fullName>
    </recommendedName>
</protein>
<dbReference type="GO" id="GO:0033627">
    <property type="term" value="P:cell adhesion mediated by integrin"/>
    <property type="evidence" value="ECO:0007669"/>
    <property type="project" value="TreeGrafter"/>
</dbReference>
<feature type="domain" description="Bacterial Ig-like" evidence="5">
    <location>
        <begin position="4248"/>
        <end position="4352"/>
    </location>
</feature>
<keyword evidence="7" id="KW-1185">Reference proteome</keyword>
<feature type="domain" description="Bacterial Ig-like" evidence="5">
    <location>
        <begin position="3418"/>
        <end position="3500"/>
    </location>
</feature>
<feature type="domain" description="Bacterial Ig-like" evidence="5">
    <location>
        <begin position="1735"/>
        <end position="1825"/>
    </location>
</feature>
<dbReference type="SUPFAM" id="SSF69318">
    <property type="entry name" value="Integrin alpha N-terminal domain"/>
    <property type="match status" value="2"/>
</dbReference>
<feature type="domain" description="Bacterial Ig-like" evidence="5">
    <location>
        <begin position="374"/>
        <end position="468"/>
    </location>
</feature>
<feature type="domain" description="Bacterial Ig-like" evidence="5">
    <location>
        <begin position="1947"/>
        <end position="2037"/>
    </location>
</feature>
<feature type="domain" description="Bacterial Ig-like" evidence="5">
    <location>
        <begin position="473"/>
        <end position="567"/>
    </location>
</feature>
<feature type="domain" description="Bacterial Ig-like" evidence="5">
    <location>
        <begin position="3831"/>
        <end position="3921"/>
    </location>
</feature>
<keyword evidence="1" id="KW-0732">Signal</keyword>
<name>A0A7Z3BLF2_9PSED</name>
<dbReference type="Proteomes" id="UP000502549">
    <property type="component" value="Chromosome"/>
</dbReference>
<dbReference type="InterPro" id="IPR013519">
    <property type="entry name" value="Int_alpha_beta-p"/>
</dbReference>
<feature type="domain" description="Bacterial Ig-like" evidence="5">
    <location>
        <begin position="2058"/>
        <end position="2142"/>
    </location>
</feature>
<dbReference type="Gene3D" id="2.130.10.130">
    <property type="entry name" value="Integrin alpha, N-terminal"/>
    <property type="match status" value="3"/>
</dbReference>
<dbReference type="Pfam" id="PF19077">
    <property type="entry name" value="Big_13"/>
    <property type="match status" value="39"/>
</dbReference>
<feature type="domain" description="Bacterial Ig-like" evidence="5">
    <location>
        <begin position="3630"/>
        <end position="3714"/>
    </location>
</feature>
<feature type="domain" description="Bacterial Ig-like" evidence="5">
    <location>
        <begin position="3732"/>
        <end position="3818"/>
    </location>
</feature>
<feature type="domain" description="Bacterial Ig-like" evidence="5">
    <location>
        <begin position="3106"/>
        <end position="3190"/>
    </location>
</feature>
<dbReference type="InterPro" id="IPR013783">
    <property type="entry name" value="Ig-like_fold"/>
</dbReference>
<dbReference type="Gene3D" id="2.60.40.10">
    <property type="entry name" value="Immunoglobulins"/>
    <property type="match status" value="18"/>
</dbReference>
<feature type="domain" description="Bacterial Ig-like" evidence="5">
    <location>
        <begin position="2895"/>
        <end position="2976"/>
    </location>
</feature>
<evidence type="ECO:0000313" key="6">
    <source>
        <dbReference type="EMBL" id="QJP08972.1"/>
    </source>
</evidence>
<feature type="domain" description="Bacterial Ig-like" evidence="5">
    <location>
        <begin position="908"/>
        <end position="991"/>
    </location>
</feature>
<feature type="domain" description="Bacterial Ig-like" evidence="5">
    <location>
        <begin position="2259"/>
        <end position="2349"/>
    </location>
</feature>
<dbReference type="InterPro" id="IPR028994">
    <property type="entry name" value="Integrin_alpha_N"/>
</dbReference>
<feature type="domain" description="Bacterial Ig-like" evidence="5">
    <location>
        <begin position="1534"/>
        <end position="1618"/>
    </location>
</feature>
<evidence type="ECO:0000256" key="2">
    <source>
        <dbReference type="ARBA" id="ARBA00022737"/>
    </source>
</evidence>
<feature type="domain" description="Bacterial Ig-like" evidence="5">
    <location>
        <begin position="1426"/>
        <end position="1504"/>
    </location>
</feature>
<dbReference type="RefSeq" id="WP_169938558.1">
    <property type="nucleotide sequence ID" value="NZ_CP048833.1"/>
</dbReference>
<feature type="domain" description="Bacterial Ig-like" evidence="5">
    <location>
        <begin position="684"/>
        <end position="778"/>
    </location>
</feature>
<dbReference type="SMART" id="SM00191">
    <property type="entry name" value="Int_alpha"/>
    <property type="match status" value="5"/>
</dbReference>
<feature type="domain" description="Bacterial Ig-like" evidence="5">
    <location>
        <begin position="3942"/>
        <end position="4024"/>
    </location>
</feature>
<dbReference type="InterPro" id="IPR011049">
    <property type="entry name" value="Serralysin-like_metalloprot_C"/>
</dbReference>
<dbReference type="KEGG" id="pmui:G4G71_14185"/>
<dbReference type="PANTHER" id="PTHR23220:SF122">
    <property type="entry name" value="INTEGRIN ALPHA-PS1"/>
    <property type="match status" value="1"/>
</dbReference>
<dbReference type="PANTHER" id="PTHR23220">
    <property type="entry name" value="INTEGRIN ALPHA"/>
    <property type="match status" value="1"/>
</dbReference>
<dbReference type="GO" id="GO:0007229">
    <property type="term" value="P:integrin-mediated signaling pathway"/>
    <property type="evidence" value="ECO:0007669"/>
    <property type="project" value="TreeGrafter"/>
</dbReference>
<feature type="domain" description="Bacterial Ig-like" evidence="5">
    <location>
        <begin position="2783"/>
        <end position="2873"/>
    </location>
</feature>